<evidence type="ECO:0000256" key="2">
    <source>
        <dbReference type="ARBA" id="ARBA00023315"/>
    </source>
</evidence>
<keyword evidence="5" id="KW-1185">Reference proteome</keyword>
<dbReference type="InterPro" id="IPR000182">
    <property type="entry name" value="GNAT_dom"/>
</dbReference>
<dbReference type="EMBL" id="WUBR01000001">
    <property type="protein sequence ID" value="MWV27088.1"/>
    <property type="molecule type" value="Genomic_DNA"/>
</dbReference>
<gene>
    <name evidence="4" type="ORF">GRF63_04130</name>
</gene>
<reference evidence="4 5" key="1">
    <citation type="submission" date="2019-12" db="EMBL/GenBank/DDBJ databases">
        <authorList>
            <person name="Lee S.D."/>
        </authorList>
    </citation>
    <scope>NUCLEOTIDE SEQUENCE [LARGE SCALE GENOMIC DNA]</scope>
    <source>
        <strain evidence="4 5">GH3-10</strain>
    </source>
</reference>
<dbReference type="Gene3D" id="3.40.630.30">
    <property type="match status" value="1"/>
</dbReference>
<dbReference type="Pfam" id="PF00583">
    <property type="entry name" value="Acetyltransf_1"/>
    <property type="match status" value="1"/>
</dbReference>
<keyword evidence="1 4" id="KW-0808">Transferase</keyword>
<reference evidence="4 5" key="2">
    <citation type="submission" date="2020-02" db="EMBL/GenBank/DDBJ databases">
        <title>Erythrobacter dongmakensis sp. nov., isolated from a tidal mudflat.</title>
        <authorList>
            <person name="Kim I.S."/>
        </authorList>
    </citation>
    <scope>NUCLEOTIDE SEQUENCE [LARGE SCALE GENOMIC DNA]</scope>
    <source>
        <strain evidence="4 5">GH3-10</strain>
    </source>
</reference>
<evidence type="ECO:0000313" key="5">
    <source>
        <dbReference type="Proteomes" id="UP000461409"/>
    </source>
</evidence>
<dbReference type="PROSITE" id="PS51186">
    <property type="entry name" value="GNAT"/>
    <property type="match status" value="1"/>
</dbReference>
<dbReference type="PANTHER" id="PTHR43877">
    <property type="entry name" value="AMINOALKYLPHOSPHONATE N-ACETYLTRANSFERASE-RELATED-RELATED"/>
    <property type="match status" value="1"/>
</dbReference>
<keyword evidence="2" id="KW-0012">Acyltransferase</keyword>
<dbReference type="GO" id="GO:0016747">
    <property type="term" value="F:acyltransferase activity, transferring groups other than amino-acyl groups"/>
    <property type="evidence" value="ECO:0007669"/>
    <property type="project" value="InterPro"/>
</dbReference>
<comment type="caution">
    <text evidence="4">The sequence shown here is derived from an EMBL/GenBank/DDBJ whole genome shotgun (WGS) entry which is preliminary data.</text>
</comment>
<accession>A0A844XBU0</accession>
<proteinExistence type="predicted"/>
<dbReference type="InterPro" id="IPR050832">
    <property type="entry name" value="Bact_Acetyltransf"/>
</dbReference>
<sequence length="128" mass="14050">MHRSSPACKVHALDAARLKEPGVTFFTARHDGELAAVGALKRLGNRQGEIKSMRAADSYRRTGAGEAILLRLIAAARAEKLTWLGLETGRHAVFEPAQRLYAKHGFVPCDAYADYVLDDFSMCMGMDL</sequence>
<dbReference type="Proteomes" id="UP000461409">
    <property type="component" value="Unassembled WGS sequence"/>
</dbReference>
<protein>
    <submittedName>
        <fullName evidence="4">GNAT family N-acetyltransferase</fullName>
    </submittedName>
</protein>
<dbReference type="PANTHER" id="PTHR43877:SF5">
    <property type="entry name" value="BLL8307 PROTEIN"/>
    <property type="match status" value="1"/>
</dbReference>
<evidence type="ECO:0000256" key="1">
    <source>
        <dbReference type="ARBA" id="ARBA00022679"/>
    </source>
</evidence>
<dbReference type="CDD" id="cd04301">
    <property type="entry name" value="NAT_SF"/>
    <property type="match status" value="1"/>
</dbReference>
<dbReference type="SUPFAM" id="SSF55729">
    <property type="entry name" value="Acyl-CoA N-acyltransferases (Nat)"/>
    <property type="match status" value="1"/>
</dbReference>
<evidence type="ECO:0000259" key="3">
    <source>
        <dbReference type="PROSITE" id="PS51186"/>
    </source>
</evidence>
<dbReference type="InterPro" id="IPR016181">
    <property type="entry name" value="Acyl_CoA_acyltransferase"/>
</dbReference>
<evidence type="ECO:0000313" key="4">
    <source>
        <dbReference type="EMBL" id="MWV27088.1"/>
    </source>
</evidence>
<organism evidence="4 5">
    <name type="scientific">Aurantiacibacter rhizosphaerae</name>
    <dbReference type="NCBI Taxonomy" id="2691582"/>
    <lineage>
        <taxon>Bacteria</taxon>
        <taxon>Pseudomonadati</taxon>
        <taxon>Pseudomonadota</taxon>
        <taxon>Alphaproteobacteria</taxon>
        <taxon>Sphingomonadales</taxon>
        <taxon>Erythrobacteraceae</taxon>
        <taxon>Aurantiacibacter</taxon>
    </lineage>
</organism>
<name>A0A844XBU0_9SPHN</name>
<dbReference type="AlphaFoldDB" id="A0A844XBU0"/>
<feature type="domain" description="N-acetyltransferase" evidence="3">
    <location>
        <begin position="1"/>
        <end position="127"/>
    </location>
</feature>